<proteinExistence type="predicted"/>
<comment type="pathway">
    <text evidence="1">Cofactor biosynthesis; pyrroloquinoline quinone biosynthesis.</text>
</comment>
<dbReference type="EMBL" id="JAGINU010000001">
    <property type="protein sequence ID" value="MBP2367321.1"/>
    <property type="molecule type" value="Genomic_DNA"/>
</dbReference>
<name>A0ABS4VTS2_9PSEU</name>
<keyword evidence="3" id="KW-0884">PQQ biosynthesis</keyword>
<dbReference type="Gene3D" id="1.10.10.1150">
    <property type="entry name" value="Coenzyme PQQ synthesis protein D (PqqD)"/>
    <property type="match status" value="1"/>
</dbReference>
<gene>
    <name evidence="5" type="ORF">JOF36_003017</name>
</gene>
<comment type="subunit">
    <text evidence="2">Monomer. Interacts with PqqE.</text>
</comment>
<feature type="region of interest" description="Disordered" evidence="4">
    <location>
        <begin position="1"/>
        <end position="57"/>
    </location>
</feature>
<evidence type="ECO:0000313" key="5">
    <source>
        <dbReference type="EMBL" id="MBP2367321.1"/>
    </source>
</evidence>
<accession>A0ABS4VTS2</accession>
<evidence type="ECO:0000256" key="3">
    <source>
        <dbReference type="ARBA" id="ARBA00022905"/>
    </source>
</evidence>
<sequence>MPTRDATGAAAVPGPRRATGGTAQRGTPGGVMREIRGDTRPRLGHHVRMRPDRATGGHVLLGPETVVVLNQTGHAVLRLCDGERTVDQIVASLVDGFEGADEPTVREQVHDYLTRLARRNLVTL</sequence>
<dbReference type="InterPro" id="IPR022479">
    <property type="entry name" value="PqqD_bac"/>
</dbReference>
<evidence type="ECO:0000256" key="2">
    <source>
        <dbReference type="ARBA" id="ARBA00011741"/>
    </source>
</evidence>
<dbReference type="NCBIfam" id="TIGR03859">
    <property type="entry name" value="PQQ_PqqD"/>
    <property type="match status" value="1"/>
</dbReference>
<evidence type="ECO:0000256" key="1">
    <source>
        <dbReference type="ARBA" id="ARBA00004886"/>
    </source>
</evidence>
<keyword evidence="6" id="KW-1185">Reference proteome</keyword>
<protein>
    <submittedName>
        <fullName evidence="5">Pyrroloquinoline quinone biosynthesis protein D</fullName>
    </submittedName>
</protein>
<reference evidence="5 6" key="1">
    <citation type="submission" date="2021-03" db="EMBL/GenBank/DDBJ databases">
        <title>Sequencing the genomes of 1000 actinobacteria strains.</title>
        <authorList>
            <person name="Klenk H.-P."/>
        </authorList>
    </citation>
    <scope>NUCLEOTIDE SEQUENCE [LARGE SCALE GENOMIC DNA]</scope>
    <source>
        <strain evidence="5 6">DSM 45256</strain>
    </source>
</reference>
<comment type="caution">
    <text evidence="5">The sequence shown here is derived from an EMBL/GenBank/DDBJ whole genome shotgun (WGS) entry which is preliminary data.</text>
</comment>
<evidence type="ECO:0000256" key="4">
    <source>
        <dbReference type="SAM" id="MobiDB-lite"/>
    </source>
</evidence>
<dbReference type="Pfam" id="PF05402">
    <property type="entry name" value="PqqD"/>
    <property type="match status" value="1"/>
</dbReference>
<evidence type="ECO:0000313" key="6">
    <source>
        <dbReference type="Proteomes" id="UP001519295"/>
    </source>
</evidence>
<dbReference type="RefSeq" id="WP_245350840.1">
    <property type="nucleotide sequence ID" value="NZ_JAGINU010000001.1"/>
</dbReference>
<dbReference type="InterPro" id="IPR041881">
    <property type="entry name" value="PqqD_sf"/>
</dbReference>
<dbReference type="InterPro" id="IPR008792">
    <property type="entry name" value="PQQD"/>
</dbReference>
<organism evidence="5 6">
    <name type="scientific">Pseudonocardia parietis</name>
    <dbReference type="NCBI Taxonomy" id="570936"/>
    <lineage>
        <taxon>Bacteria</taxon>
        <taxon>Bacillati</taxon>
        <taxon>Actinomycetota</taxon>
        <taxon>Actinomycetes</taxon>
        <taxon>Pseudonocardiales</taxon>
        <taxon>Pseudonocardiaceae</taxon>
        <taxon>Pseudonocardia</taxon>
    </lineage>
</organism>
<dbReference type="Proteomes" id="UP001519295">
    <property type="component" value="Unassembled WGS sequence"/>
</dbReference>